<gene>
    <name evidence="1" type="ORF">GK047_12645</name>
</gene>
<name>A0A6G3ZYT4_9BACL</name>
<comment type="caution">
    <text evidence="1">The sequence shown here is derived from an EMBL/GenBank/DDBJ whole genome shotgun (WGS) entry which is preliminary data.</text>
</comment>
<evidence type="ECO:0000313" key="1">
    <source>
        <dbReference type="EMBL" id="NEW06854.1"/>
    </source>
</evidence>
<sequence length="180" mass="21195">MSFILERTKQMPFHTDMRRVFNVFDGKQKDYNWLITDLVYYVGARRSAANELLPDDLEFEDSENYPTDLLDKYIILIDGEELTKIIYGNDIQFVWGVFSGIPKNIEIDTDELEVMPYADGNPKFWIADPTIQHPMADIEVVCWDSTLTLLFSKDEVIGKNFQEYFKDSIDLKDYNKKFFK</sequence>
<accession>A0A6G3ZYT4</accession>
<organism evidence="1">
    <name type="scientific">Paenibacillus sp. SYP-B3998</name>
    <dbReference type="NCBI Taxonomy" id="2678564"/>
    <lineage>
        <taxon>Bacteria</taxon>
        <taxon>Bacillati</taxon>
        <taxon>Bacillota</taxon>
        <taxon>Bacilli</taxon>
        <taxon>Bacillales</taxon>
        <taxon>Paenibacillaceae</taxon>
        <taxon>Paenibacillus</taxon>
    </lineage>
</organism>
<reference evidence="1" key="1">
    <citation type="submission" date="2020-02" db="EMBL/GenBank/DDBJ databases">
        <authorList>
            <person name="Shen X.-R."/>
            <person name="Zhang Y.-X."/>
        </authorList>
    </citation>
    <scope>NUCLEOTIDE SEQUENCE</scope>
    <source>
        <strain evidence="1">SYP-B3998</strain>
    </source>
</reference>
<dbReference type="AlphaFoldDB" id="A0A6G3ZYT4"/>
<proteinExistence type="predicted"/>
<dbReference type="EMBL" id="JAAIKC010000003">
    <property type="protein sequence ID" value="NEW06854.1"/>
    <property type="molecule type" value="Genomic_DNA"/>
</dbReference>
<protein>
    <submittedName>
        <fullName evidence="1">Uncharacterized protein</fullName>
    </submittedName>
</protein>